<gene>
    <name evidence="2" type="ORF">CEXT_286841</name>
</gene>
<name>A0AAV4TEQ5_CAEEX</name>
<comment type="caution">
    <text evidence="2">The sequence shown here is derived from an EMBL/GenBank/DDBJ whole genome shotgun (WGS) entry which is preliminary data.</text>
</comment>
<proteinExistence type="predicted"/>
<evidence type="ECO:0000313" key="3">
    <source>
        <dbReference type="Proteomes" id="UP001054945"/>
    </source>
</evidence>
<keyword evidence="3" id="KW-1185">Reference proteome</keyword>
<organism evidence="2 3">
    <name type="scientific">Caerostris extrusa</name>
    <name type="common">Bark spider</name>
    <name type="synonym">Caerostris bankana</name>
    <dbReference type="NCBI Taxonomy" id="172846"/>
    <lineage>
        <taxon>Eukaryota</taxon>
        <taxon>Metazoa</taxon>
        <taxon>Ecdysozoa</taxon>
        <taxon>Arthropoda</taxon>
        <taxon>Chelicerata</taxon>
        <taxon>Arachnida</taxon>
        <taxon>Araneae</taxon>
        <taxon>Araneomorphae</taxon>
        <taxon>Entelegynae</taxon>
        <taxon>Araneoidea</taxon>
        <taxon>Araneidae</taxon>
        <taxon>Caerostris</taxon>
    </lineage>
</organism>
<evidence type="ECO:0000313" key="2">
    <source>
        <dbReference type="EMBL" id="GIY43867.1"/>
    </source>
</evidence>
<accession>A0AAV4TEQ5</accession>
<dbReference type="EMBL" id="BPLR01011044">
    <property type="protein sequence ID" value="GIY43867.1"/>
    <property type="molecule type" value="Genomic_DNA"/>
</dbReference>
<dbReference type="AlphaFoldDB" id="A0AAV4TEQ5"/>
<protein>
    <submittedName>
        <fullName evidence="2">Uncharacterized protein</fullName>
    </submittedName>
</protein>
<feature type="compositionally biased region" description="Low complexity" evidence="1">
    <location>
        <begin position="1"/>
        <end position="18"/>
    </location>
</feature>
<sequence>MFVEESSLSSCLETSQPSPIRGGDSEIKYLRAMLDFSSFFAAVVTHTRPFPATDAPRVINIPRSRLSPEDTLSIVRLDAFHFLFIQEDEMLVYYFVRVNFLLVVESI</sequence>
<evidence type="ECO:0000256" key="1">
    <source>
        <dbReference type="SAM" id="MobiDB-lite"/>
    </source>
</evidence>
<feature type="region of interest" description="Disordered" evidence="1">
    <location>
        <begin position="1"/>
        <end position="22"/>
    </location>
</feature>
<reference evidence="2 3" key="1">
    <citation type="submission" date="2021-06" db="EMBL/GenBank/DDBJ databases">
        <title>Caerostris extrusa draft genome.</title>
        <authorList>
            <person name="Kono N."/>
            <person name="Arakawa K."/>
        </authorList>
    </citation>
    <scope>NUCLEOTIDE SEQUENCE [LARGE SCALE GENOMIC DNA]</scope>
</reference>
<dbReference type="Proteomes" id="UP001054945">
    <property type="component" value="Unassembled WGS sequence"/>
</dbReference>